<evidence type="ECO:0000259" key="2">
    <source>
        <dbReference type="Pfam" id="PF15353"/>
    </source>
</evidence>
<name>A0A0Y0BTT4_9ARAC</name>
<feature type="region of interest" description="Disordered" evidence="1">
    <location>
        <begin position="63"/>
        <end position="150"/>
    </location>
</feature>
<sequence>RFMHKICFEEWEENVLSFLRSTGRARSWSEKQRLQNLWTKKGYDLAYKACGCKCAKGHLRKDLDWTPPGQRVEKEDKKKKPRRKKNVKPSLTLNGNNAKPTAGTPAVPMMRMRSSSMSSTGSGSGSPPSPSGGGFYTSPSHTHPTGIVPTVNVVQKSNVRQLDRRERHGSGSIFCRRVNYGNFDLLPSHKRN</sequence>
<accession>A0A0Y0BTT4</accession>
<dbReference type="PANTHER" id="PTHR13425:SF3">
    <property type="entry name" value="HEADCASE PROTEIN HOMOLOG"/>
    <property type="match status" value="1"/>
</dbReference>
<proteinExistence type="evidence at transcript level"/>
<evidence type="ECO:0000256" key="1">
    <source>
        <dbReference type="SAM" id="MobiDB-lite"/>
    </source>
</evidence>
<dbReference type="Pfam" id="PF15353">
    <property type="entry name" value="HECA_N"/>
    <property type="match status" value="1"/>
</dbReference>
<feature type="non-terminal residue" evidence="3">
    <location>
        <position position="1"/>
    </location>
</feature>
<dbReference type="AlphaFoldDB" id="A0A0Y0BTT4"/>
<feature type="domain" description="Headcase N-terminal" evidence="2">
    <location>
        <begin position="1"/>
        <end position="65"/>
    </location>
</feature>
<protein>
    <recommendedName>
        <fullName evidence="2">Headcase N-terminal domain-containing protein</fullName>
    </recommendedName>
</protein>
<evidence type="ECO:0000313" key="3">
    <source>
        <dbReference type="EMBL" id="AMB20749.1"/>
    </source>
</evidence>
<feature type="non-terminal residue" evidence="3">
    <location>
        <position position="192"/>
    </location>
</feature>
<organism evidence="3">
    <name type="scientific">Ortholasma coronadense</name>
    <dbReference type="NCBI Taxonomy" id="1454759"/>
    <lineage>
        <taxon>Eukaryota</taxon>
        <taxon>Metazoa</taxon>
        <taxon>Ecdysozoa</taxon>
        <taxon>Arthropoda</taxon>
        <taxon>Chelicerata</taxon>
        <taxon>Arachnida</taxon>
        <taxon>Opiliones</taxon>
        <taxon>Palpatores</taxon>
        <taxon>Troguloidea</taxon>
        <taxon>Nemastomatidae</taxon>
        <taxon>Ortholasma</taxon>
    </lineage>
</organism>
<dbReference type="PANTHER" id="PTHR13425">
    <property type="entry name" value="HEADCASE PROTEIN"/>
    <property type="match status" value="1"/>
</dbReference>
<reference evidence="3" key="1">
    <citation type="journal article" date="2016" name="Mol. Phylogenet. Evol.">
        <title>Phylogenomic analyses resolve an ancient trichotomy at the base of Ischyropsalidoidea (Arachnida, Opiliones) despite high levels of gene tree conflict and unequal minority resolution frequencies.</title>
        <authorList>
            <person name="Richart C.H."/>
            <person name="Hayashi C.Y."/>
            <person name="Hedin M."/>
        </authorList>
    </citation>
    <scope>NUCLEOTIDE SEQUENCE</scope>
</reference>
<dbReference type="InterPro" id="IPR054537">
    <property type="entry name" value="HECA_N"/>
</dbReference>
<dbReference type="InterPro" id="IPR026066">
    <property type="entry name" value="Headcase"/>
</dbReference>
<dbReference type="EMBL" id="KU168456">
    <property type="protein sequence ID" value="AMB20749.1"/>
    <property type="molecule type" value="mRNA"/>
</dbReference>